<dbReference type="InterPro" id="IPR037231">
    <property type="entry name" value="NAP-like_sf"/>
</dbReference>
<evidence type="ECO:0000256" key="4">
    <source>
        <dbReference type="SAM" id="Coils"/>
    </source>
</evidence>
<proteinExistence type="inferred from homology"/>
<reference evidence="5 6" key="1">
    <citation type="submission" date="2013-10" db="EMBL/GenBank/DDBJ databases">
        <authorList>
            <consortium name="International Citrus Genome Consortium"/>
            <person name="Jenkins J."/>
            <person name="Schmutz J."/>
            <person name="Prochnik S."/>
            <person name="Rokhsar D."/>
            <person name="Gmitter F."/>
            <person name="Ollitrault P."/>
            <person name="Machado M."/>
            <person name="Talon M."/>
            <person name="Wincker P."/>
            <person name="Jaillon O."/>
            <person name="Morgante M."/>
        </authorList>
    </citation>
    <scope>NUCLEOTIDE SEQUENCE</scope>
    <source>
        <strain evidence="6">cv. Clemenules</strain>
    </source>
</reference>
<keyword evidence="4" id="KW-0175">Coiled coil</keyword>
<feature type="coiled-coil region" evidence="4">
    <location>
        <begin position="33"/>
        <end position="60"/>
    </location>
</feature>
<dbReference type="Gene3D" id="1.20.5.1500">
    <property type="match status" value="2"/>
</dbReference>
<keyword evidence="2" id="KW-0143">Chaperone</keyword>
<comment type="similarity">
    <text evidence="1 3">Belongs to the nucleosome assembly protein (NAP) family.</text>
</comment>
<name>V4S9W1_CITCL</name>
<protein>
    <recommendedName>
        <fullName evidence="7">Nucleosome assembly protein</fullName>
    </recommendedName>
</protein>
<feature type="coiled-coil region" evidence="4">
    <location>
        <begin position="280"/>
        <end position="307"/>
    </location>
</feature>
<sequence>MCSDEKDNDLRASLDKGARADLLAVPKDKLENLTQKIEALRQIQSQRDELEAKFLEERARHEAECEKLYQPLFTKRFDIVSGLDGVQGAANGAMDLGEDKASKEKGVPNFWLTAMKNNSLLAQEITKADEEALKYLIDIKSSRLVCCPEFKLEFFFGPNPYFKNYVLAKKFIMIDEVKLIFDEAIGSKIKWYPEKCLTRECSTRKPKKSFFNFFKSLEFPFYDESIDVKLLHQLEHDYEIGVTIKKEIVCHAISWFCGDATCGRRTKRKIEYDNPAAGNLVQKIESLRKIEIELNKLEAEFLEKRRKEEANYVKLCQPLDTKRYDIVNGVNEVKGAPNDGAMVQSEDKATKEKGVPDFWFIAMESHHELRQNIVRHDQGALKYLTDIKWCRINDSEGFKLEFTFGPNPYFKNSVLEKTYRMIDETYIVLEEAIGTVIDWYPGQCLIEKAERSFFNFFKPPEVPTDVEGFEAEKLRYQLRCDYDIGVAFRDELICHAVGWYTGDIIRKRMANLCICNRLPSSI</sequence>
<evidence type="ECO:0000256" key="2">
    <source>
        <dbReference type="ARBA" id="ARBA00023186"/>
    </source>
</evidence>
<gene>
    <name evidence="5" type="ORF">CICLE_v10011481mg</name>
</gene>
<dbReference type="Pfam" id="PF00956">
    <property type="entry name" value="NAP"/>
    <property type="match status" value="2"/>
</dbReference>
<dbReference type="eggNOG" id="KOG1507">
    <property type="taxonomic scope" value="Eukaryota"/>
</dbReference>
<evidence type="ECO:0000256" key="1">
    <source>
        <dbReference type="ARBA" id="ARBA00009947"/>
    </source>
</evidence>
<dbReference type="Gramene" id="ESR44323">
    <property type="protein sequence ID" value="ESR44323"/>
    <property type="gene ID" value="CICLE_v10011481mg"/>
</dbReference>
<dbReference type="OMA" id="IKWNRID"/>
<dbReference type="PANTHER" id="PTHR11875">
    <property type="entry name" value="TESTIS-SPECIFIC Y-ENCODED PROTEIN"/>
    <property type="match status" value="1"/>
</dbReference>
<dbReference type="GO" id="GO:0000724">
    <property type="term" value="P:double-strand break repair via homologous recombination"/>
    <property type="evidence" value="ECO:0007669"/>
    <property type="project" value="UniProtKB-ARBA"/>
</dbReference>
<dbReference type="GO" id="GO:0006334">
    <property type="term" value="P:nucleosome assembly"/>
    <property type="evidence" value="ECO:0007669"/>
    <property type="project" value="InterPro"/>
</dbReference>
<accession>V4S9W1</accession>
<keyword evidence="6" id="KW-1185">Reference proteome</keyword>
<dbReference type="InParanoid" id="V4S9W1"/>
<dbReference type="KEGG" id="cic:CICLE_v10011481mg"/>
<evidence type="ECO:0000256" key="3">
    <source>
        <dbReference type="RuleBase" id="RU003876"/>
    </source>
</evidence>
<evidence type="ECO:0008006" key="7">
    <source>
        <dbReference type="Google" id="ProtNLM"/>
    </source>
</evidence>
<dbReference type="OrthoDB" id="27325at2759"/>
<dbReference type="Proteomes" id="UP000030687">
    <property type="component" value="Unassembled WGS sequence"/>
</dbReference>
<dbReference type="GO" id="GO:0042393">
    <property type="term" value="F:histone binding"/>
    <property type="evidence" value="ECO:0007669"/>
    <property type="project" value="UniProtKB-ARBA"/>
</dbReference>
<evidence type="ECO:0000313" key="6">
    <source>
        <dbReference type="Proteomes" id="UP000030687"/>
    </source>
</evidence>
<dbReference type="SUPFAM" id="SSF143113">
    <property type="entry name" value="NAP-like"/>
    <property type="match status" value="2"/>
</dbReference>
<dbReference type="InterPro" id="IPR002164">
    <property type="entry name" value="NAP_family"/>
</dbReference>
<organism evidence="5 6">
    <name type="scientific">Citrus clementina</name>
    <name type="common">Clementine</name>
    <name type="synonym">Citrus deliciosa x Citrus sinensis</name>
    <dbReference type="NCBI Taxonomy" id="85681"/>
    <lineage>
        <taxon>Eukaryota</taxon>
        <taxon>Viridiplantae</taxon>
        <taxon>Streptophyta</taxon>
        <taxon>Embryophyta</taxon>
        <taxon>Tracheophyta</taxon>
        <taxon>Spermatophyta</taxon>
        <taxon>Magnoliopsida</taxon>
        <taxon>eudicotyledons</taxon>
        <taxon>Gunneridae</taxon>
        <taxon>Pentapetalae</taxon>
        <taxon>rosids</taxon>
        <taxon>malvids</taxon>
        <taxon>Sapindales</taxon>
        <taxon>Rutaceae</taxon>
        <taxon>Aurantioideae</taxon>
        <taxon>Citrus</taxon>
    </lineage>
</organism>
<dbReference type="GO" id="GO:0005634">
    <property type="term" value="C:nucleus"/>
    <property type="evidence" value="ECO:0007669"/>
    <property type="project" value="InterPro"/>
</dbReference>
<dbReference type="STRING" id="85681.V4S9W1"/>
<evidence type="ECO:0000313" key="5">
    <source>
        <dbReference type="EMBL" id="ESR44323.1"/>
    </source>
</evidence>
<dbReference type="AlphaFoldDB" id="V4S9W1"/>
<dbReference type="Gene3D" id="3.30.1120.90">
    <property type="entry name" value="Nucleosome assembly protein"/>
    <property type="match status" value="2"/>
</dbReference>
<dbReference type="EMBL" id="KI536861">
    <property type="protein sequence ID" value="ESR44323.1"/>
    <property type="molecule type" value="Genomic_DNA"/>
</dbReference>